<name>A0ABN8HSA9_9NEOP</name>
<gene>
    <name evidence="1" type="ORF">IPOD504_LOCUS2561</name>
</gene>
<organism evidence="1 2">
    <name type="scientific">Iphiclides podalirius</name>
    <name type="common">scarce swallowtail</name>
    <dbReference type="NCBI Taxonomy" id="110791"/>
    <lineage>
        <taxon>Eukaryota</taxon>
        <taxon>Metazoa</taxon>
        <taxon>Ecdysozoa</taxon>
        <taxon>Arthropoda</taxon>
        <taxon>Hexapoda</taxon>
        <taxon>Insecta</taxon>
        <taxon>Pterygota</taxon>
        <taxon>Neoptera</taxon>
        <taxon>Endopterygota</taxon>
        <taxon>Lepidoptera</taxon>
        <taxon>Glossata</taxon>
        <taxon>Ditrysia</taxon>
        <taxon>Papilionoidea</taxon>
        <taxon>Papilionidae</taxon>
        <taxon>Papilioninae</taxon>
        <taxon>Iphiclides</taxon>
    </lineage>
</organism>
<feature type="non-terminal residue" evidence="1">
    <location>
        <position position="1"/>
    </location>
</feature>
<reference evidence="1" key="1">
    <citation type="submission" date="2022-03" db="EMBL/GenBank/DDBJ databases">
        <authorList>
            <person name="Martin H S."/>
        </authorList>
    </citation>
    <scope>NUCLEOTIDE SEQUENCE</scope>
</reference>
<evidence type="ECO:0000313" key="2">
    <source>
        <dbReference type="Proteomes" id="UP000837857"/>
    </source>
</evidence>
<accession>A0ABN8HSA9</accession>
<evidence type="ECO:0000313" key="1">
    <source>
        <dbReference type="EMBL" id="CAH2040435.1"/>
    </source>
</evidence>
<protein>
    <submittedName>
        <fullName evidence="1">Uncharacterized protein</fullName>
    </submittedName>
</protein>
<dbReference type="Proteomes" id="UP000837857">
    <property type="component" value="Chromosome 12"/>
</dbReference>
<dbReference type="EMBL" id="OW152824">
    <property type="protein sequence ID" value="CAH2040435.1"/>
    <property type="molecule type" value="Genomic_DNA"/>
</dbReference>
<sequence length="149" mass="16659">MDLIAHPRSRLATSEPSAQQIYPSAASNAQAGRAPGLRHFAGNGRKGEASLGRSIATVWGEVHFIRSCPGAGAHCSRPESACASYDPVAGDRSYQTAPPILRERFVWCMHCYDPMKRRHKNPQTRDDIASPPTLINDFWMRRNIFYSRF</sequence>
<proteinExistence type="predicted"/>
<keyword evidence="2" id="KW-1185">Reference proteome</keyword>